<evidence type="ECO:0000256" key="1">
    <source>
        <dbReference type="ARBA" id="ARBA00022723"/>
    </source>
</evidence>
<feature type="compositionally biased region" description="Basic and acidic residues" evidence="5">
    <location>
        <begin position="382"/>
        <end position="417"/>
    </location>
</feature>
<dbReference type="Proteomes" id="UP000813427">
    <property type="component" value="Unassembled WGS sequence"/>
</dbReference>
<feature type="compositionally biased region" description="Acidic residues" evidence="5">
    <location>
        <begin position="370"/>
        <end position="381"/>
    </location>
</feature>
<evidence type="ECO:0000256" key="2">
    <source>
        <dbReference type="ARBA" id="ARBA00022771"/>
    </source>
</evidence>
<feature type="region of interest" description="Disordered" evidence="5">
    <location>
        <begin position="1"/>
        <end position="111"/>
    </location>
</feature>
<evidence type="ECO:0000256" key="3">
    <source>
        <dbReference type="ARBA" id="ARBA00022833"/>
    </source>
</evidence>
<dbReference type="SUPFAM" id="SSF57850">
    <property type="entry name" value="RING/U-box"/>
    <property type="match status" value="1"/>
</dbReference>
<dbReference type="InterPro" id="IPR001841">
    <property type="entry name" value="Znf_RING"/>
</dbReference>
<dbReference type="AlphaFoldDB" id="A0A8K0WBE3"/>
<comment type="caution">
    <text evidence="7">The sequence shown here is derived from an EMBL/GenBank/DDBJ whole genome shotgun (WGS) entry which is preliminary data.</text>
</comment>
<organism evidence="7 8">
    <name type="scientific">Fusarium tricinctum</name>
    <dbReference type="NCBI Taxonomy" id="61284"/>
    <lineage>
        <taxon>Eukaryota</taxon>
        <taxon>Fungi</taxon>
        <taxon>Dikarya</taxon>
        <taxon>Ascomycota</taxon>
        <taxon>Pezizomycotina</taxon>
        <taxon>Sordariomycetes</taxon>
        <taxon>Hypocreomycetidae</taxon>
        <taxon>Hypocreales</taxon>
        <taxon>Nectriaceae</taxon>
        <taxon>Fusarium</taxon>
        <taxon>Fusarium tricinctum species complex</taxon>
    </lineage>
</organism>
<dbReference type="Gene3D" id="3.30.40.10">
    <property type="entry name" value="Zinc/RING finger domain, C3HC4 (zinc finger)"/>
    <property type="match status" value="1"/>
</dbReference>
<evidence type="ECO:0000256" key="4">
    <source>
        <dbReference type="PROSITE-ProRule" id="PRU00175"/>
    </source>
</evidence>
<sequence>MPSSREQRDRPRFLAAFGNNWAGRHTESRDGSSQTSIERQTRPTQLQHEPPKGGPSHSTQVESSTATFTLTPGTSSTPAVTVTPSTTLTPGVSPKPEESSTAPGFSSPANSLAVATNPGFQVLPSQNPRSDKIKHPGFVVFCPACGKPYTHTTTTWPRWLISEQRVYIPCGHAFGSPCIKEILDGLAIDGRNHRCPMGSCASIIHECSHITIPTLTPPPEPLPVEGPHVLSTDYEYCQTNEARKLQRLLNQHHAKIRTLEEKLRTMPNTNPFVRLVWRVQKKWHNWKFDRISRKIEIRYQSYRNRRFDEIARQRLLWQQAYVWPDTNMSPDDLETIRKGLAFRPDNDLPDIIVGDPQTLPLRRPGGLPDITEESGPAEENIEAIKEDKGKAKENVEAIKEDKGKGSENMETTEDSKGKGKGKATTNHPENRSMADHIASNSWNLPPESNASSKTPAPSQIPKRVRFADPPPEAIQVVKSPESSSRIGSLGGVLMSDSPASARNNIAAKRVDPTAKTTLPVDSKPSPKRAAESPVKSTSSRIADGGTNVSYINRRLNIGHEVLNHEEEVGDSKIPDAKEPGSSSQ</sequence>
<evidence type="ECO:0000313" key="7">
    <source>
        <dbReference type="EMBL" id="KAH7246079.1"/>
    </source>
</evidence>
<feature type="compositionally biased region" description="Basic and acidic residues" evidence="5">
    <location>
        <begin position="1"/>
        <end position="12"/>
    </location>
</feature>
<dbReference type="InterPro" id="IPR013083">
    <property type="entry name" value="Znf_RING/FYVE/PHD"/>
</dbReference>
<reference evidence="7" key="1">
    <citation type="journal article" date="2021" name="Nat. Commun.">
        <title>Genetic determinants of endophytism in the Arabidopsis root mycobiome.</title>
        <authorList>
            <person name="Mesny F."/>
            <person name="Miyauchi S."/>
            <person name="Thiergart T."/>
            <person name="Pickel B."/>
            <person name="Atanasova L."/>
            <person name="Karlsson M."/>
            <person name="Huettel B."/>
            <person name="Barry K.W."/>
            <person name="Haridas S."/>
            <person name="Chen C."/>
            <person name="Bauer D."/>
            <person name="Andreopoulos W."/>
            <person name="Pangilinan J."/>
            <person name="LaButti K."/>
            <person name="Riley R."/>
            <person name="Lipzen A."/>
            <person name="Clum A."/>
            <person name="Drula E."/>
            <person name="Henrissat B."/>
            <person name="Kohler A."/>
            <person name="Grigoriev I.V."/>
            <person name="Martin F.M."/>
            <person name="Hacquard S."/>
        </authorList>
    </citation>
    <scope>NUCLEOTIDE SEQUENCE</scope>
    <source>
        <strain evidence="7">MPI-SDFR-AT-0068</strain>
    </source>
</reference>
<gene>
    <name evidence="7" type="ORF">BKA59DRAFT_455134</name>
</gene>
<feature type="compositionally biased region" description="Polar residues" evidence="5">
    <location>
        <begin position="31"/>
        <end position="47"/>
    </location>
</feature>
<evidence type="ECO:0000259" key="6">
    <source>
        <dbReference type="PROSITE" id="PS50089"/>
    </source>
</evidence>
<name>A0A8K0WBE3_9HYPO</name>
<feature type="domain" description="RING-type" evidence="6">
    <location>
        <begin position="142"/>
        <end position="197"/>
    </location>
</feature>
<evidence type="ECO:0000313" key="8">
    <source>
        <dbReference type="Proteomes" id="UP000813427"/>
    </source>
</evidence>
<dbReference type="PROSITE" id="PS50089">
    <property type="entry name" value="ZF_RING_2"/>
    <property type="match status" value="1"/>
</dbReference>
<feature type="region of interest" description="Disordered" evidence="5">
    <location>
        <begin position="348"/>
        <end position="547"/>
    </location>
</feature>
<keyword evidence="8" id="KW-1185">Reference proteome</keyword>
<keyword evidence="3" id="KW-0862">Zinc</keyword>
<feature type="compositionally biased region" description="Basic and acidic residues" evidence="5">
    <location>
        <begin position="562"/>
        <end position="578"/>
    </location>
</feature>
<dbReference type="OrthoDB" id="8062037at2759"/>
<dbReference type="EMBL" id="JAGPXF010000004">
    <property type="protein sequence ID" value="KAH7246079.1"/>
    <property type="molecule type" value="Genomic_DNA"/>
</dbReference>
<feature type="region of interest" description="Disordered" evidence="5">
    <location>
        <begin position="562"/>
        <end position="584"/>
    </location>
</feature>
<feature type="compositionally biased region" description="Polar residues" evidence="5">
    <location>
        <begin position="438"/>
        <end position="457"/>
    </location>
</feature>
<feature type="compositionally biased region" description="Polar residues" evidence="5">
    <location>
        <begin position="534"/>
        <end position="547"/>
    </location>
</feature>
<feature type="compositionally biased region" description="Low complexity" evidence="5">
    <location>
        <begin position="71"/>
        <end position="94"/>
    </location>
</feature>
<feature type="compositionally biased region" description="Polar residues" evidence="5">
    <location>
        <begin position="56"/>
        <end position="70"/>
    </location>
</feature>
<feature type="compositionally biased region" description="Polar residues" evidence="5">
    <location>
        <begin position="99"/>
        <end position="111"/>
    </location>
</feature>
<accession>A0A8K0WBE3</accession>
<dbReference type="GO" id="GO:0008270">
    <property type="term" value="F:zinc ion binding"/>
    <property type="evidence" value="ECO:0007669"/>
    <property type="project" value="UniProtKB-KW"/>
</dbReference>
<dbReference type="Pfam" id="PF00097">
    <property type="entry name" value="zf-C3HC4"/>
    <property type="match status" value="1"/>
</dbReference>
<evidence type="ECO:0000256" key="5">
    <source>
        <dbReference type="SAM" id="MobiDB-lite"/>
    </source>
</evidence>
<protein>
    <recommendedName>
        <fullName evidence="6">RING-type domain-containing protein</fullName>
    </recommendedName>
</protein>
<dbReference type="InterPro" id="IPR018957">
    <property type="entry name" value="Znf_C3HC4_RING-type"/>
</dbReference>
<proteinExistence type="predicted"/>
<keyword evidence="2 4" id="KW-0863">Zinc-finger</keyword>
<keyword evidence="1" id="KW-0479">Metal-binding</keyword>